<protein>
    <submittedName>
        <fullName evidence="2">Uncharacterized protein</fullName>
    </submittedName>
</protein>
<name>A0AAD6T708_9AGAR</name>
<keyword evidence="3" id="KW-1185">Reference proteome</keyword>
<evidence type="ECO:0000313" key="2">
    <source>
        <dbReference type="EMBL" id="KAJ7040999.1"/>
    </source>
</evidence>
<reference evidence="2" key="1">
    <citation type="submission" date="2023-03" db="EMBL/GenBank/DDBJ databases">
        <title>Massive genome expansion in bonnet fungi (Mycena s.s.) driven by repeated elements and novel gene families across ecological guilds.</title>
        <authorList>
            <consortium name="Lawrence Berkeley National Laboratory"/>
            <person name="Harder C.B."/>
            <person name="Miyauchi S."/>
            <person name="Viragh M."/>
            <person name="Kuo A."/>
            <person name="Thoen E."/>
            <person name="Andreopoulos B."/>
            <person name="Lu D."/>
            <person name="Skrede I."/>
            <person name="Drula E."/>
            <person name="Henrissat B."/>
            <person name="Morin E."/>
            <person name="Kohler A."/>
            <person name="Barry K."/>
            <person name="LaButti K."/>
            <person name="Morin E."/>
            <person name="Salamov A."/>
            <person name="Lipzen A."/>
            <person name="Mereny Z."/>
            <person name="Hegedus B."/>
            <person name="Baldrian P."/>
            <person name="Stursova M."/>
            <person name="Weitz H."/>
            <person name="Taylor A."/>
            <person name="Grigoriev I.V."/>
            <person name="Nagy L.G."/>
            <person name="Martin F."/>
            <person name="Kauserud H."/>
        </authorList>
    </citation>
    <scope>NUCLEOTIDE SEQUENCE</scope>
    <source>
        <strain evidence="2">CBHHK200</strain>
    </source>
</reference>
<gene>
    <name evidence="2" type="ORF">C8F04DRAFT_1253502</name>
</gene>
<accession>A0AAD6T708</accession>
<dbReference type="EMBL" id="JARJCM010000019">
    <property type="protein sequence ID" value="KAJ7040999.1"/>
    <property type="molecule type" value="Genomic_DNA"/>
</dbReference>
<feature type="region of interest" description="Disordered" evidence="1">
    <location>
        <begin position="279"/>
        <end position="317"/>
    </location>
</feature>
<evidence type="ECO:0000256" key="1">
    <source>
        <dbReference type="SAM" id="MobiDB-lite"/>
    </source>
</evidence>
<dbReference type="Proteomes" id="UP001218188">
    <property type="component" value="Unassembled WGS sequence"/>
</dbReference>
<evidence type="ECO:0000313" key="3">
    <source>
        <dbReference type="Proteomes" id="UP001218188"/>
    </source>
</evidence>
<comment type="caution">
    <text evidence="2">The sequence shown here is derived from an EMBL/GenBank/DDBJ whole genome shotgun (WGS) entry which is preliminary data.</text>
</comment>
<proteinExistence type="predicted"/>
<organism evidence="2 3">
    <name type="scientific">Mycena alexandri</name>
    <dbReference type="NCBI Taxonomy" id="1745969"/>
    <lineage>
        <taxon>Eukaryota</taxon>
        <taxon>Fungi</taxon>
        <taxon>Dikarya</taxon>
        <taxon>Basidiomycota</taxon>
        <taxon>Agaricomycotina</taxon>
        <taxon>Agaricomycetes</taxon>
        <taxon>Agaricomycetidae</taxon>
        <taxon>Agaricales</taxon>
        <taxon>Marasmiineae</taxon>
        <taxon>Mycenaceae</taxon>
        <taxon>Mycena</taxon>
    </lineage>
</organism>
<sequence length="317" mass="35106">MNVYYDKEGARKALEEAIEASKVNLLTQNDVAIQHLSVLDVDRLAVQVTGERNVIWRLGPANEKGEVEEEFSFHMQGVIAQLSLIPGNIEGLDVNRGINTSQGITLVGLGSPKFNDSVDRLSDLYALFARYFPPNSMSRWNANVDEGDTVLKASNRFFTAVEDDPTAEHIRFAKGVDPLNKLERFVSDSLVHTEANVVKYHKHNKTKEGETTIEVAFPSNFRVGDIVEIHASAIAFKTQGRQSTIKMHCNLSGVTLIDSSFSKKTEEAKRSAAIAVIVPKNKLRRKNPYPTSNEPGGKKTRQNEGSGGEPDRQNVSR</sequence>
<dbReference type="AlphaFoldDB" id="A0AAD6T708"/>